<name>A0A8J7P9A7_9BACT</name>
<dbReference type="Proteomes" id="UP000664277">
    <property type="component" value="Unassembled WGS sequence"/>
</dbReference>
<reference evidence="2" key="1">
    <citation type="submission" date="2021-02" db="EMBL/GenBank/DDBJ databases">
        <title>Genome-Resolved Metagenomics of a Microbial Community Performing Photosynthetic Biological Nutrient Removal.</title>
        <authorList>
            <person name="Mcdaniel E.A."/>
        </authorList>
    </citation>
    <scope>NUCLEOTIDE SEQUENCE</scope>
    <source>
        <strain evidence="2">UWPOB_OBS1</strain>
    </source>
</reference>
<proteinExistence type="predicted"/>
<protein>
    <submittedName>
        <fullName evidence="2">IS3 family transposase</fullName>
    </submittedName>
</protein>
<dbReference type="InterPro" id="IPR001584">
    <property type="entry name" value="Integrase_cat-core"/>
</dbReference>
<dbReference type="EMBL" id="JAFLCK010000027">
    <property type="protein sequence ID" value="MBN8661939.1"/>
    <property type="molecule type" value="Genomic_DNA"/>
</dbReference>
<dbReference type="Pfam" id="PF13333">
    <property type="entry name" value="rve_2"/>
    <property type="match status" value="1"/>
</dbReference>
<feature type="domain" description="Integrase catalytic" evidence="1">
    <location>
        <begin position="14"/>
        <end position="70"/>
    </location>
</feature>
<accession>A0A8J7P9A7</accession>
<evidence type="ECO:0000259" key="1">
    <source>
        <dbReference type="Pfam" id="PF13333"/>
    </source>
</evidence>
<comment type="caution">
    <text evidence="2">The sequence shown here is derived from an EMBL/GenBank/DDBJ whole genome shotgun (WGS) entry which is preliminary data.</text>
</comment>
<evidence type="ECO:0000313" key="3">
    <source>
        <dbReference type="Proteomes" id="UP000664277"/>
    </source>
</evidence>
<dbReference type="PANTHER" id="PTHR46889:SF4">
    <property type="entry name" value="TRANSPOSASE INSO FOR INSERTION SEQUENCE ELEMENT IS911B-RELATED"/>
    <property type="match status" value="1"/>
</dbReference>
<dbReference type="PANTHER" id="PTHR46889">
    <property type="entry name" value="TRANSPOSASE INSF FOR INSERTION SEQUENCE IS3B-RELATED"/>
    <property type="match status" value="1"/>
</dbReference>
<organism evidence="2 3">
    <name type="scientific">Candidatus Obscuribacter phosphatis</name>
    <dbReference type="NCBI Taxonomy" id="1906157"/>
    <lineage>
        <taxon>Bacteria</taxon>
        <taxon>Bacillati</taxon>
        <taxon>Candidatus Melainabacteria</taxon>
        <taxon>Candidatus Obscuribacterales</taxon>
        <taxon>Candidatus Obscuribacteraceae</taxon>
        <taxon>Candidatus Obscuribacter</taxon>
    </lineage>
</organism>
<dbReference type="InterPro" id="IPR050900">
    <property type="entry name" value="Transposase_IS3/IS150/IS904"/>
</dbReference>
<evidence type="ECO:0000313" key="2">
    <source>
        <dbReference type="EMBL" id="MBN8661939.1"/>
    </source>
</evidence>
<dbReference type="SUPFAM" id="SSF53098">
    <property type="entry name" value="Ribonuclease H-like"/>
    <property type="match status" value="1"/>
</dbReference>
<dbReference type="InterPro" id="IPR012337">
    <property type="entry name" value="RNaseH-like_sf"/>
</dbReference>
<sequence length="79" mass="9369">MSRKGDCWDNAPTESFFGTLKQELDIYILRLRPSATLKDEIFEYIEIFYSRRRVHSSLGLGYETPEDFYNEYCSVKAAW</sequence>
<dbReference type="AlphaFoldDB" id="A0A8J7P9A7"/>
<gene>
    <name evidence="2" type="ORF">J0M35_16345</name>
</gene>
<dbReference type="GO" id="GO:0015074">
    <property type="term" value="P:DNA integration"/>
    <property type="evidence" value="ECO:0007669"/>
    <property type="project" value="InterPro"/>
</dbReference>